<evidence type="ECO:0008006" key="5">
    <source>
        <dbReference type="Google" id="ProtNLM"/>
    </source>
</evidence>
<dbReference type="NCBIfam" id="TIGR02532">
    <property type="entry name" value="IV_pilin_GFxxxE"/>
    <property type="match status" value="1"/>
</dbReference>
<dbReference type="InterPro" id="IPR045584">
    <property type="entry name" value="Pilin-like"/>
</dbReference>
<protein>
    <recommendedName>
        <fullName evidence="5">Pilus assembly protein PilE</fullName>
    </recommendedName>
</protein>
<dbReference type="InterPro" id="IPR031982">
    <property type="entry name" value="PilE-like"/>
</dbReference>
<dbReference type="AlphaFoldDB" id="A0A081KCB7"/>
<dbReference type="InterPro" id="IPR000983">
    <property type="entry name" value="Bac_GSPG_pilin"/>
</dbReference>
<dbReference type="eggNOG" id="COG4968">
    <property type="taxonomic scope" value="Bacteria"/>
</dbReference>
<dbReference type="Pfam" id="PF16732">
    <property type="entry name" value="ComP_DUS"/>
    <property type="match status" value="1"/>
</dbReference>
<dbReference type="EMBL" id="JOJP01000001">
    <property type="protein sequence ID" value="KEI71793.1"/>
    <property type="molecule type" value="Genomic_DNA"/>
</dbReference>
<evidence type="ECO:0000313" key="4">
    <source>
        <dbReference type="Proteomes" id="UP000027997"/>
    </source>
</evidence>
<dbReference type="GO" id="GO:0015628">
    <property type="term" value="P:protein secretion by the type II secretion system"/>
    <property type="evidence" value="ECO:0007669"/>
    <property type="project" value="InterPro"/>
</dbReference>
<gene>
    <name evidence="3" type="ORF">GV64_14535</name>
</gene>
<dbReference type="STRING" id="305900.GV64_14535"/>
<dbReference type="PANTHER" id="PTHR30093">
    <property type="entry name" value="GENERAL SECRETION PATHWAY PROTEIN G"/>
    <property type="match status" value="1"/>
</dbReference>
<proteinExistence type="predicted"/>
<comment type="caution">
    <text evidence="3">The sequence shown here is derived from an EMBL/GenBank/DDBJ whole genome shotgun (WGS) entry which is preliminary data.</text>
</comment>
<reference evidence="3 4" key="1">
    <citation type="submission" date="2014-06" db="EMBL/GenBank/DDBJ databases">
        <title>Whole Genome Sequences of Three Symbiotic Endozoicomonas Bacteria.</title>
        <authorList>
            <person name="Neave M.J."/>
            <person name="Apprill A."/>
            <person name="Voolstra C.R."/>
        </authorList>
    </citation>
    <scope>NUCLEOTIDE SEQUENCE [LARGE SCALE GENOMIC DNA]</scope>
    <source>
        <strain evidence="3 4">DSM 22380</strain>
    </source>
</reference>
<keyword evidence="2" id="KW-0472">Membrane</keyword>
<name>A0A081KCB7_9GAMM</name>
<dbReference type="Pfam" id="PF07963">
    <property type="entry name" value="N_methyl"/>
    <property type="match status" value="1"/>
</dbReference>
<keyword evidence="2" id="KW-1133">Transmembrane helix</keyword>
<dbReference type="PROSITE" id="PS00409">
    <property type="entry name" value="PROKAR_NTER_METHYL"/>
    <property type="match status" value="1"/>
</dbReference>
<accession>A0A081KCB7</accession>
<keyword evidence="1" id="KW-0488">Methylation</keyword>
<dbReference type="GO" id="GO:0043683">
    <property type="term" value="P:type IV pilus assembly"/>
    <property type="evidence" value="ECO:0007669"/>
    <property type="project" value="InterPro"/>
</dbReference>
<dbReference type="GO" id="GO:0015627">
    <property type="term" value="C:type II protein secretion system complex"/>
    <property type="evidence" value="ECO:0007669"/>
    <property type="project" value="InterPro"/>
</dbReference>
<evidence type="ECO:0000256" key="2">
    <source>
        <dbReference type="SAM" id="Phobius"/>
    </source>
</evidence>
<feature type="transmembrane region" description="Helical" evidence="2">
    <location>
        <begin position="16"/>
        <end position="39"/>
    </location>
</feature>
<dbReference type="Proteomes" id="UP000027997">
    <property type="component" value="Unassembled WGS sequence"/>
</dbReference>
<dbReference type="PANTHER" id="PTHR30093:SF47">
    <property type="entry name" value="TYPE IV PILUS NON-CORE MINOR PILIN PILE"/>
    <property type="match status" value="1"/>
</dbReference>
<keyword evidence="2" id="KW-0812">Transmembrane</keyword>
<sequence>MTRQQEYNNMRNASGFTLIELIIAVVIVGILASIALPSYQSYMQNGRRAEGQSALLDIAGRQEQFFLDNHQYTSNLTNLGLNANPFISEDGWYSISAACGNAGDAFACTDGFVLIATPQGGQVSDGNLGLNSLGSKSGKW</sequence>
<organism evidence="3 4">
    <name type="scientific">Endozoicomonas elysicola</name>
    <dbReference type="NCBI Taxonomy" id="305900"/>
    <lineage>
        <taxon>Bacteria</taxon>
        <taxon>Pseudomonadati</taxon>
        <taxon>Pseudomonadota</taxon>
        <taxon>Gammaproteobacteria</taxon>
        <taxon>Oceanospirillales</taxon>
        <taxon>Endozoicomonadaceae</taxon>
        <taxon>Endozoicomonas</taxon>
    </lineage>
</organism>
<dbReference type="PRINTS" id="PR00813">
    <property type="entry name" value="BCTERIALGSPG"/>
</dbReference>
<dbReference type="Gene3D" id="3.30.700.10">
    <property type="entry name" value="Glycoprotein, Type 4 Pilin"/>
    <property type="match status" value="1"/>
</dbReference>
<dbReference type="SUPFAM" id="SSF54523">
    <property type="entry name" value="Pili subunits"/>
    <property type="match status" value="1"/>
</dbReference>
<keyword evidence="4" id="KW-1185">Reference proteome</keyword>
<evidence type="ECO:0000313" key="3">
    <source>
        <dbReference type="EMBL" id="KEI71793.1"/>
    </source>
</evidence>
<dbReference type="InterPro" id="IPR012902">
    <property type="entry name" value="N_methyl_site"/>
</dbReference>
<evidence type="ECO:0000256" key="1">
    <source>
        <dbReference type="ARBA" id="ARBA00022481"/>
    </source>
</evidence>